<dbReference type="InterPro" id="IPR010290">
    <property type="entry name" value="TM_effector"/>
</dbReference>
<keyword evidence="2" id="KW-0813">Transport</keyword>
<keyword evidence="3" id="KW-1003">Cell membrane</keyword>
<feature type="non-terminal residue" evidence="8">
    <location>
        <position position="234"/>
    </location>
</feature>
<dbReference type="Gene3D" id="1.20.1250.20">
    <property type="entry name" value="MFS general substrate transporter like domains"/>
    <property type="match status" value="1"/>
</dbReference>
<gene>
    <name evidence="8" type="ORF">METZ01_LOCUS500732</name>
</gene>
<protein>
    <recommendedName>
        <fullName evidence="9">Major facilitator superfamily (MFS) profile domain-containing protein</fullName>
    </recommendedName>
</protein>
<evidence type="ECO:0000256" key="2">
    <source>
        <dbReference type="ARBA" id="ARBA00022448"/>
    </source>
</evidence>
<feature type="transmembrane region" description="Helical" evidence="7">
    <location>
        <begin position="104"/>
        <end position="129"/>
    </location>
</feature>
<evidence type="ECO:0000256" key="7">
    <source>
        <dbReference type="SAM" id="Phobius"/>
    </source>
</evidence>
<keyword evidence="4 7" id="KW-0812">Transmembrane</keyword>
<dbReference type="Pfam" id="PF05977">
    <property type="entry name" value="MFS_3"/>
    <property type="match status" value="1"/>
</dbReference>
<name>A0A383DVK5_9ZZZZ</name>
<dbReference type="AlphaFoldDB" id="A0A383DVK5"/>
<feature type="transmembrane region" description="Helical" evidence="7">
    <location>
        <begin position="73"/>
        <end position="92"/>
    </location>
</feature>
<organism evidence="8">
    <name type="scientific">marine metagenome</name>
    <dbReference type="NCBI Taxonomy" id="408172"/>
    <lineage>
        <taxon>unclassified sequences</taxon>
        <taxon>metagenomes</taxon>
        <taxon>ecological metagenomes</taxon>
    </lineage>
</organism>
<evidence type="ECO:0000256" key="4">
    <source>
        <dbReference type="ARBA" id="ARBA00022692"/>
    </source>
</evidence>
<feature type="transmembrane region" description="Helical" evidence="7">
    <location>
        <begin position="168"/>
        <end position="190"/>
    </location>
</feature>
<keyword evidence="6 7" id="KW-0472">Membrane</keyword>
<evidence type="ECO:0000256" key="1">
    <source>
        <dbReference type="ARBA" id="ARBA00004651"/>
    </source>
</evidence>
<accession>A0A383DVK5</accession>
<dbReference type="InterPro" id="IPR036259">
    <property type="entry name" value="MFS_trans_sf"/>
</dbReference>
<dbReference type="PANTHER" id="PTHR23513:SF6">
    <property type="entry name" value="MAJOR FACILITATOR SUPERFAMILY ASSOCIATED DOMAIN-CONTAINING PROTEIN"/>
    <property type="match status" value="1"/>
</dbReference>
<keyword evidence="5 7" id="KW-1133">Transmembrane helix</keyword>
<reference evidence="8" key="1">
    <citation type="submission" date="2018-05" db="EMBL/GenBank/DDBJ databases">
        <authorList>
            <person name="Lanie J.A."/>
            <person name="Ng W.-L."/>
            <person name="Kazmierczak K.M."/>
            <person name="Andrzejewski T.M."/>
            <person name="Davidsen T.M."/>
            <person name="Wayne K.J."/>
            <person name="Tettelin H."/>
            <person name="Glass J.I."/>
            <person name="Rusch D."/>
            <person name="Podicherti R."/>
            <person name="Tsui H.-C.T."/>
            <person name="Winkler M.E."/>
        </authorList>
    </citation>
    <scope>NUCLEOTIDE SEQUENCE</scope>
</reference>
<evidence type="ECO:0000256" key="5">
    <source>
        <dbReference type="ARBA" id="ARBA00022989"/>
    </source>
</evidence>
<evidence type="ECO:0008006" key="9">
    <source>
        <dbReference type="Google" id="ProtNLM"/>
    </source>
</evidence>
<comment type="subcellular location">
    <subcellularLocation>
        <location evidence="1">Cell membrane</location>
        <topology evidence="1">Multi-pass membrane protein</topology>
    </subcellularLocation>
</comment>
<evidence type="ECO:0000256" key="6">
    <source>
        <dbReference type="ARBA" id="ARBA00023136"/>
    </source>
</evidence>
<dbReference type="SUPFAM" id="SSF103473">
    <property type="entry name" value="MFS general substrate transporter"/>
    <property type="match status" value="1"/>
</dbReference>
<evidence type="ECO:0000256" key="3">
    <source>
        <dbReference type="ARBA" id="ARBA00022475"/>
    </source>
</evidence>
<dbReference type="EMBL" id="UINC01220108">
    <property type="protein sequence ID" value="SVE47878.1"/>
    <property type="molecule type" value="Genomic_DNA"/>
</dbReference>
<dbReference type="GO" id="GO:0005886">
    <property type="term" value="C:plasma membrane"/>
    <property type="evidence" value="ECO:0007669"/>
    <property type="project" value="UniProtKB-SubCell"/>
</dbReference>
<feature type="transmembrane region" description="Helical" evidence="7">
    <location>
        <begin position="12"/>
        <end position="36"/>
    </location>
</feature>
<sequence length="234" mass="25098">ISNNLSKMTGPIMGGILVATAGFTGTFSFLLTVHVFNLALMTRLRIPDFQGPAQMEPMVRSLRLVVNYARHSPVLLGLFYITIVMNVLAFPIQQFIPAIGRDHLGVGVTLVGLLVAAEGFGQLAGAGIMAISRDLRYHGRIFVLGSICILVISSIFVWSPWYSLTFGLLTMCGIAHSCFSTMQSSVTMLATSHDMRGRMLGLLSVCIGAGMSLGALVIGLIASAFSIQWTISLN</sequence>
<dbReference type="PANTHER" id="PTHR23513">
    <property type="entry name" value="INTEGRAL MEMBRANE EFFLUX PROTEIN-RELATED"/>
    <property type="match status" value="1"/>
</dbReference>
<feature type="non-terminal residue" evidence="8">
    <location>
        <position position="1"/>
    </location>
</feature>
<proteinExistence type="predicted"/>
<feature type="transmembrane region" description="Helical" evidence="7">
    <location>
        <begin position="141"/>
        <end position="162"/>
    </location>
</feature>
<evidence type="ECO:0000313" key="8">
    <source>
        <dbReference type="EMBL" id="SVE47878.1"/>
    </source>
</evidence>
<feature type="transmembrane region" description="Helical" evidence="7">
    <location>
        <begin position="202"/>
        <end position="231"/>
    </location>
</feature>